<feature type="non-terminal residue" evidence="2">
    <location>
        <position position="41"/>
    </location>
</feature>
<comment type="caution">
    <text evidence="2">The sequence shown here is derived from an EMBL/GenBank/DDBJ whole genome shotgun (WGS) entry which is preliminary data.</text>
</comment>
<evidence type="ECO:0000313" key="3">
    <source>
        <dbReference type="Proteomes" id="UP000286928"/>
    </source>
</evidence>
<keyword evidence="1" id="KW-0472">Membrane</keyword>
<gene>
    <name evidence="2" type="ORF">CSW33_06085</name>
</gene>
<evidence type="ECO:0000313" key="2">
    <source>
        <dbReference type="EMBL" id="RTH32492.1"/>
    </source>
</evidence>
<evidence type="ECO:0000256" key="1">
    <source>
        <dbReference type="SAM" id="Phobius"/>
    </source>
</evidence>
<reference evidence="2 3" key="1">
    <citation type="journal article" date="2019" name="Extremophiles">
        <title>Biogeography of thermophiles and predominance of Thermus scotoductus in domestic water heaters.</title>
        <authorList>
            <person name="Wilpiszeski R.L."/>
            <person name="Zhang Z."/>
            <person name="House C.H."/>
        </authorList>
    </citation>
    <scope>NUCLEOTIDE SEQUENCE [LARGE SCALE GENOMIC DNA]</scope>
    <source>
        <strain evidence="2 3">20_S20</strain>
    </source>
</reference>
<protein>
    <submittedName>
        <fullName evidence="2">Uncharacterized protein</fullName>
    </submittedName>
</protein>
<name>A0A430S9H5_THESC</name>
<accession>A0A430S9H5</accession>
<dbReference type="Proteomes" id="UP000286928">
    <property type="component" value="Unassembled WGS sequence"/>
</dbReference>
<dbReference type="EMBL" id="PEMD01000169">
    <property type="protein sequence ID" value="RTH32492.1"/>
    <property type="molecule type" value="Genomic_DNA"/>
</dbReference>
<keyword evidence="1" id="KW-1133">Transmembrane helix</keyword>
<organism evidence="2 3">
    <name type="scientific">Thermus scotoductus</name>
    <dbReference type="NCBI Taxonomy" id="37636"/>
    <lineage>
        <taxon>Bacteria</taxon>
        <taxon>Thermotogati</taxon>
        <taxon>Deinococcota</taxon>
        <taxon>Deinococci</taxon>
        <taxon>Thermales</taxon>
        <taxon>Thermaceae</taxon>
        <taxon>Thermus</taxon>
    </lineage>
</organism>
<sequence length="41" mass="4447">MRTVKELRLAGLFAYLAALVLGLLFSYLLHSLLGGGGRLGW</sequence>
<dbReference type="AlphaFoldDB" id="A0A430S9H5"/>
<proteinExistence type="predicted"/>
<keyword evidence="1" id="KW-0812">Transmembrane</keyword>
<feature type="transmembrane region" description="Helical" evidence="1">
    <location>
        <begin position="12"/>
        <end position="33"/>
    </location>
</feature>